<dbReference type="Pfam" id="PF01307">
    <property type="entry name" value="Plant_vir_prot"/>
    <property type="match status" value="1"/>
</dbReference>
<reference evidence="14" key="1">
    <citation type="submission" date="2020-11" db="EMBL/GenBank/DDBJ databases">
        <authorList>
            <person name="Bejerman N."/>
        </authorList>
    </citation>
    <scope>NUCLEOTIDE SEQUENCE</scope>
    <source>
        <strain evidence="14">Stev</strain>
    </source>
</reference>
<evidence type="ECO:0000256" key="3">
    <source>
        <dbReference type="ARBA" id="ARBA00010321"/>
    </source>
</evidence>
<name>A0A7T5UF98_9VIRU</name>
<dbReference type="EMBL" id="MW328723">
    <property type="protein sequence ID" value="QQG34561.1"/>
    <property type="molecule type" value="Genomic_RNA"/>
</dbReference>
<comment type="subcellular location">
    <subcellularLocation>
        <location evidence="2">Host endoplasmic reticulum membrane</location>
    </subcellularLocation>
</comment>
<keyword evidence="6 13" id="KW-0812">Transmembrane</keyword>
<evidence type="ECO:0000256" key="12">
    <source>
        <dbReference type="ARBA" id="ARBA00032240"/>
    </source>
</evidence>
<comment type="function">
    <text evidence="1">Plays a role in viral cell-to-cell propagation, by facilitating genome transport to neighboring plant cells through plasmosdesmata,.</text>
</comment>
<keyword evidence="10 13" id="KW-0472">Membrane</keyword>
<feature type="transmembrane region" description="Helical" evidence="13">
    <location>
        <begin position="12"/>
        <end position="30"/>
    </location>
</feature>
<evidence type="ECO:0000256" key="5">
    <source>
        <dbReference type="ARBA" id="ARBA00022448"/>
    </source>
</evidence>
<accession>A0A7T5UF98</accession>
<feature type="transmembrane region" description="Helical" evidence="13">
    <location>
        <begin position="78"/>
        <end position="95"/>
    </location>
</feature>
<evidence type="ECO:0000256" key="10">
    <source>
        <dbReference type="ARBA" id="ARBA00023136"/>
    </source>
</evidence>
<sequence>MALSPPPDYTKAVLCCAIGLSLVLLVLVYSRSTLPSVGDNLHSLPHGGYYRDGTKTIHYNAPKKLNSLEKGYGITNQPWAYVILITAAIILSEVFQRRGTCSCGRTHA</sequence>
<proteinExistence type="inferred from homology"/>
<comment type="similarity">
    <text evidence="3">Belongs to the Tymovirales TGBp2 protein family.</text>
</comment>
<evidence type="ECO:0000256" key="6">
    <source>
        <dbReference type="ARBA" id="ARBA00022692"/>
    </source>
</evidence>
<evidence type="ECO:0000256" key="9">
    <source>
        <dbReference type="ARBA" id="ARBA00023031"/>
    </source>
</evidence>
<protein>
    <recommendedName>
        <fullName evidence="4">Movement protein TGB2</fullName>
    </recommendedName>
    <alternativeName>
        <fullName evidence="12">Triple gene block 2 protein</fullName>
    </alternativeName>
</protein>
<dbReference type="InterPro" id="IPR001896">
    <property type="entry name" value="Plant_vir_prot"/>
</dbReference>
<keyword evidence="7" id="KW-1043">Host membrane</keyword>
<evidence type="ECO:0000256" key="13">
    <source>
        <dbReference type="SAM" id="Phobius"/>
    </source>
</evidence>
<keyword evidence="8 13" id="KW-1133">Transmembrane helix</keyword>
<evidence type="ECO:0000313" key="14">
    <source>
        <dbReference type="EMBL" id="QQG34561.1"/>
    </source>
</evidence>
<evidence type="ECO:0000256" key="8">
    <source>
        <dbReference type="ARBA" id="ARBA00022989"/>
    </source>
</evidence>
<evidence type="ECO:0000256" key="7">
    <source>
        <dbReference type="ARBA" id="ARBA00022870"/>
    </source>
</evidence>
<dbReference type="GO" id="GO:0044167">
    <property type="term" value="C:host cell endoplasmic reticulum membrane"/>
    <property type="evidence" value="ECO:0007669"/>
    <property type="project" value="UniProtKB-SubCell"/>
</dbReference>
<evidence type="ECO:0000256" key="1">
    <source>
        <dbReference type="ARBA" id="ARBA00002252"/>
    </source>
</evidence>
<dbReference type="GO" id="GO:0046740">
    <property type="term" value="P:transport of virus in host, cell to cell"/>
    <property type="evidence" value="ECO:0007669"/>
    <property type="project" value="UniProtKB-KW"/>
</dbReference>
<organism evidence="14">
    <name type="scientific">Stevia carlavirus 1</name>
    <dbReference type="NCBI Taxonomy" id="2794421"/>
    <lineage>
        <taxon>Viruses</taxon>
        <taxon>Riboviria</taxon>
        <taxon>Orthornavirae</taxon>
        <taxon>Kitrinoviricota</taxon>
        <taxon>Alsuviricetes</taxon>
        <taxon>Tymovirales</taxon>
        <taxon>Betaflexiviridae</taxon>
        <taxon>Quinvirinae</taxon>
        <taxon>Carlavirus</taxon>
        <taxon>Carlavirus unisteviae</taxon>
    </lineage>
</organism>
<keyword evidence="9" id="KW-0916">Viral movement protein</keyword>
<keyword evidence="5" id="KW-0813">Transport</keyword>
<evidence type="ECO:0000256" key="4">
    <source>
        <dbReference type="ARBA" id="ARBA00013304"/>
    </source>
</evidence>
<keyword evidence="11" id="KW-1038">Host endoplasmic reticulum</keyword>
<evidence type="ECO:0000256" key="2">
    <source>
        <dbReference type="ARBA" id="ARBA00004625"/>
    </source>
</evidence>
<evidence type="ECO:0000256" key="11">
    <source>
        <dbReference type="ARBA" id="ARBA00023184"/>
    </source>
</evidence>